<sequence length="356" mass="40594">MDGLKELARSTFESVQNFKKLENDHRYNVLEVGSFPDGHMSFNEWLVYEDDLASFMTKGPLDGDNNSTADASLKLICIQRDLDVTLGVSKTAFMRIISAMNADPCVLYMISRDYDGYHEFNGAESPVTVFMGLPRYAVVWVFDRRRMTTRGLLIERRSGSWPGLRDVLRTYRRYIFTPHLLSFVSCLHTLHFFDRQTNDTELQAIRRIEDATGFGRCAESVASTEIAMRVEAGELTRWALIVGEVQSSAANKLRHLKTARGLLSLIQLEHQTKVADVVAPEFLHRYHRSMEALNEAIPAIERQMGTYEEYLVYLKDRAKCVSAVVLALLTRGAAERNTRLTPPHWLTKKLGPREPE</sequence>
<evidence type="ECO:0000313" key="2">
    <source>
        <dbReference type="Proteomes" id="UP001174694"/>
    </source>
</evidence>
<accession>A0AA38R6Z7</accession>
<evidence type="ECO:0000313" key="1">
    <source>
        <dbReference type="EMBL" id="KAJ9137082.1"/>
    </source>
</evidence>
<dbReference type="EMBL" id="JANBVO010000036">
    <property type="protein sequence ID" value="KAJ9137082.1"/>
    <property type="molecule type" value="Genomic_DNA"/>
</dbReference>
<proteinExistence type="predicted"/>
<organism evidence="1 2">
    <name type="scientific">Pleurostoma richardsiae</name>
    <dbReference type="NCBI Taxonomy" id="41990"/>
    <lineage>
        <taxon>Eukaryota</taxon>
        <taxon>Fungi</taxon>
        <taxon>Dikarya</taxon>
        <taxon>Ascomycota</taxon>
        <taxon>Pezizomycotina</taxon>
        <taxon>Sordariomycetes</taxon>
        <taxon>Sordariomycetidae</taxon>
        <taxon>Calosphaeriales</taxon>
        <taxon>Pleurostomataceae</taxon>
        <taxon>Pleurostoma</taxon>
    </lineage>
</organism>
<reference evidence="1" key="1">
    <citation type="submission" date="2022-07" db="EMBL/GenBank/DDBJ databases">
        <title>Fungi with potential for degradation of polypropylene.</title>
        <authorList>
            <person name="Gostincar C."/>
        </authorList>
    </citation>
    <scope>NUCLEOTIDE SEQUENCE</scope>
    <source>
        <strain evidence="1">EXF-13308</strain>
    </source>
</reference>
<protein>
    <submittedName>
        <fullName evidence="1">Uncharacterized protein</fullName>
    </submittedName>
</protein>
<dbReference type="Proteomes" id="UP001174694">
    <property type="component" value="Unassembled WGS sequence"/>
</dbReference>
<gene>
    <name evidence="1" type="ORF">NKR23_g9389</name>
</gene>
<comment type="caution">
    <text evidence="1">The sequence shown here is derived from an EMBL/GenBank/DDBJ whole genome shotgun (WGS) entry which is preliminary data.</text>
</comment>
<keyword evidence="2" id="KW-1185">Reference proteome</keyword>
<dbReference type="AlphaFoldDB" id="A0AA38R6Z7"/>
<name>A0AA38R6Z7_9PEZI</name>